<proteinExistence type="inferred from homology"/>
<feature type="transmembrane region" description="Helical" evidence="8">
    <location>
        <begin position="147"/>
        <end position="168"/>
    </location>
</feature>
<feature type="transmembrane region" description="Helical" evidence="8">
    <location>
        <begin position="122"/>
        <end position="141"/>
    </location>
</feature>
<dbReference type="AlphaFoldDB" id="A0A0A1SR68"/>
<dbReference type="FunFam" id="1.20.1250.20:FF:000140">
    <property type="entry name" value="Putative MFS phospholipid transporter"/>
    <property type="match status" value="1"/>
</dbReference>
<evidence type="ECO:0000256" key="7">
    <source>
        <dbReference type="SAM" id="MobiDB-lite"/>
    </source>
</evidence>
<evidence type="ECO:0000256" key="3">
    <source>
        <dbReference type="ARBA" id="ARBA00022448"/>
    </source>
</evidence>
<keyword evidence="3" id="KW-0813">Transport</keyword>
<keyword evidence="4 8" id="KW-0812">Transmembrane</keyword>
<evidence type="ECO:0000259" key="9">
    <source>
        <dbReference type="PROSITE" id="PS50850"/>
    </source>
</evidence>
<evidence type="ECO:0000256" key="8">
    <source>
        <dbReference type="SAM" id="Phobius"/>
    </source>
</evidence>
<dbReference type="GO" id="GO:0005886">
    <property type="term" value="C:plasma membrane"/>
    <property type="evidence" value="ECO:0007669"/>
    <property type="project" value="TreeGrafter"/>
</dbReference>
<feature type="region of interest" description="Disordered" evidence="7">
    <location>
        <begin position="1"/>
        <end position="24"/>
    </location>
</feature>
<feature type="transmembrane region" description="Helical" evidence="8">
    <location>
        <begin position="404"/>
        <end position="428"/>
    </location>
</feature>
<dbReference type="Gene3D" id="1.20.1250.20">
    <property type="entry name" value="MFS general substrate transporter like domains"/>
    <property type="match status" value="1"/>
</dbReference>
<dbReference type="SUPFAM" id="SSF103473">
    <property type="entry name" value="MFS general substrate transporter"/>
    <property type="match status" value="1"/>
</dbReference>
<sequence length="511" mass="55482">MADITKEDIVQQPAADNVNTTNTVDEQRPRKSFFQAALPVFAAGAGLFSDGYVGNVIGSVTAILSRQYDKTDPAGNPIPGQQVYSDSTPAKVLPAIAFAGTVVGQLVFGFASDHWSRSNSLLTSTGILLLFTALATGSYWHGDPVGMFNMLVAWRFFVGVGIGGEYPAGSVASAEATGELKSGTRHRWFILFTNTMIDWGFVLGAFVPYVTAVATDNYDAMWRASLGVGILFPAILFVLRLRLKEPEEFTKESMKRATPYSLVFRYYWFRLTLVSVIWFIYDFTTYAFSIYSPVILANFFDSSTAPLYIIFGWNVVINLFYIPGTIIGAFASDWLGPKTALITGLVLQSIVGFIMAGVYEHLKGSIGGFIVIYGIFQSLGEFGAGNNIGLLASKTCATGVRGRYYGIAAAIGKIGAFIGTYVFPYVITAAGSDTTKKAQYPFWVSSSLGLFAASLALLIPLVGQDTIHEEDAKFRAYLESHGWDTSQLGEEPKDETGELGTSEHVSEKKSL</sequence>
<evidence type="ECO:0000256" key="6">
    <source>
        <dbReference type="ARBA" id="ARBA00023136"/>
    </source>
</evidence>
<feature type="domain" description="Major facilitator superfamily (MFS) profile" evidence="9">
    <location>
        <begin position="39"/>
        <end position="464"/>
    </location>
</feature>
<dbReference type="OrthoDB" id="2261376at2759"/>
<evidence type="ECO:0000256" key="5">
    <source>
        <dbReference type="ARBA" id="ARBA00022989"/>
    </source>
</evidence>
<feature type="transmembrane region" description="Helical" evidence="8">
    <location>
        <begin position="339"/>
        <end position="359"/>
    </location>
</feature>
<protein>
    <recommendedName>
        <fullName evidence="9">Major facilitator superfamily (MFS) profile domain-containing protein</fullName>
    </recommendedName>
</protein>
<dbReference type="STRING" id="1531966.A0A0A1SR68"/>
<evidence type="ECO:0000313" key="11">
    <source>
        <dbReference type="Proteomes" id="UP000039046"/>
    </source>
</evidence>
<feature type="transmembrane region" description="Helical" evidence="8">
    <location>
        <begin position="262"/>
        <end position="281"/>
    </location>
</feature>
<keyword evidence="6 8" id="KW-0472">Membrane</keyword>
<dbReference type="InterPro" id="IPR036259">
    <property type="entry name" value="MFS_trans_sf"/>
</dbReference>
<organism evidence="10 11">
    <name type="scientific">[Torrubiella] hemipterigena</name>
    <dbReference type="NCBI Taxonomy" id="1531966"/>
    <lineage>
        <taxon>Eukaryota</taxon>
        <taxon>Fungi</taxon>
        <taxon>Dikarya</taxon>
        <taxon>Ascomycota</taxon>
        <taxon>Pezizomycotina</taxon>
        <taxon>Sordariomycetes</taxon>
        <taxon>Hypocreomycetidae</taxon>
        <taxon>Hypocreales</taxon>
        <taxon>Clavicipitaceae</taxon>
        <taxon>Clavicipitaceae incertae sedis</taxon>
        <taxon>'Torrubiella' clade</taxon>
    </lineage>
</organism>
<name>A0A0A1SR68_9HYPO</name>
<dbReference type="PROSITE" id="PS50850">
    <property type="entry name" value="MFS"/>
    <property type="match status" value="1"/>
</dbReference>
<dbReference type="PANTHER" id="PTHR23508">
    <property type="entry name" value="CARBOXYLIC ACID TRANSPORTER PROTEIN HOMOLOG"/>
    <property type="match status" value="1"/>
</dbReference>
<dbReference type="GO" id="GO:0046943">
    <property type="term" value="F:carboxylic acid transmembrane transporter activity"/>
    <property type="evidence" value="ECO:0007669"/>
    <property type="project" value="TreeGrafter"/>
</dbReference>
<dbReference type="InterPro" id="IPR020846">
    <property type="entry name" value="MFS_dom"/>
</dbReference>
<comment type="subcellular location">
    <subcellularLocation>
        <location evidence="1">Membrane</location>
        <topology evidence="1">Multi-pass membrane protein</topology>
    </subcellularLocation>
</comment>
<evidence type="ECO:0000256" key="1">
    <source>
        <dbReference type="ARBA" id="ARBA00004141"/>
    </source>
</evidence>
<reference evidence="10 11" key="1">
    <citation type="journal article" date="2015" name="Genome Announc.">
        <title>Draft Genome Sequence and Gene Annotation of the Entomopathogenic Fungus Verticillium hemipterigenum.</title>
        <authorList>
            <person name="Horn F."/>
            <person name="Habel A."/>
            <person name="Scharf D.H."/>
            <person name="Dworschak J."/>
            <person name="Brakhage A.A."/>
            <person name="Guthke R."/>
            <person name="Hertweck C."/>
            <person name="Linde J."/>
        </authorList>
    </citation>
    <scope>NUCLEOTIDE SEQUENCE [LARGE SCALE GENOMIC DNA]</scope>
</reference>
<dbReference type="PANTHER" id="PTHR23508:SF10">
    <property type="entry name" value="CARBOXYLIC ACID TRANSPORTER PROTEIN HOMOLOG"/>
    <property type="match status" value="1"/>
</dbReference>
<evidence type="ECO:0000313" key="10">
    <source>
        <dbReference type="EMBL" id="CEJ80556.1"/>
    </source>
</evidence>
<feature type="region of interest" description="Disordered" evidence="7">
    <location>
        <begin position="485"/>
        <end position="511"/>
    </location>
</feature>
<keyword evidence="11" id="KW-1185">Reference proteome</keyword>
<gene>
    <name evidence="10" type="ORF">VHEMI00732</name>
</gene>
<feature type="transmembrane region" description="Helical" evidence="8">
    <location>
        <begin position="307"/>
        <end position="332"/>
    </location>
</feature>
<dbReference type="Pfam" id="PF00083">
    <property type="entry name" value="Sugar_tr"/>
    <property type="match status" value="2"/>
</dbReference>
<evidence type="ECO:0000256" key="2">
    <source>
        <dbReference type="ARBA" id="ARBA00010992"/>
    </source>
</evidence>
<dbReference type="EMBL" id="CDHN01000001">
    <property type="protein sequence ID" value="CEJ80556.1"/>
    <property type="molecule type" value="Genomic_DNA"/>
</dbReference>
<evidence type="ECO:0000256" key="4">
    <source>
        <dbReference type="ARBA" id="ARBA00022692"/>
    </source>
</evidence>
<feature type="transmembrane region" description="Helical" evidence="8">
    <location>
        <begin position="92"/>
        <end position="110"/>
    </location>
</feature>
<dbReference type="InterPro" id="IPR005828">
    <property type="entry name" value="MFS_sugar_transport-like"/>
</dbReference>
<accession>A0A0A1SR68</accession>
<dbReference type="GO" id="GO:0030643">
    <property type="term" value="P:intracellular phosphate ion homeostasis"/>
    <property type="evidence" value="ECO:0007669"/>
    <property type="project" value="EnsemblFungi"/>
</dbReference>
<feature type="transmembrane region" description="Helical" evidence="8">
    <location>
        <begin position="222"/>
        <end position="241"/>
    </location>
</feature>
<feature type="transmembrane region" description="Helical" evidence="8">
    <location>
        <begin position="440"/>
        <end position="463"/>
    </location>
</feature>
<feature type="transmembrane region" description="Helical" evidence="8">
    <location>
        <begin position="188"/>
        <end position="210"/>
    </location>
</feature>
<dbReference type="HOGENOM" id="CLU_001265_46_12_1"/>
<comment type="similarity">
    <text evidence="2">Belongs to the major facilitator superfamily. Sugar transporter (TC 2.A.1.1) family.</text>
</comment>
<feature type="transmembrane region" description="Helical" evidence="8">
    <location>
        <begin position="365"/>
        <end position="384"/>
    </location>
</feature>
<keyword evidence="5 8" id="KW-1133">Transmembrane helix</keyword>
<dbReference type="Proteomes" id="UP000039046">
    <property type="component" value="Unassembled WGS sequence"/>
</dbReference>